<dbReference type="AlphaFoldDB" id="A0A8T3VDX2"/>
<name>A0A8T3VDX2_9EURY</name>
<evidence type="ECO:0000313" key="2">
    <source>
        <dbReference type="Proteomes" id="UP000762703"/>
    </source>
</evidence>
<evidence type="ECO:0000313" key="1">
    <source>
        <dbReference type="EMBL" id="MBE6504436.1"/>
    </source>
</evidence>
<protein>
    <submittedName>
        <fullName evidence="1">Uncharacterized protein</fullName>
    </submittedName>
</protein>
<dbReference type="Proteomes" id="UP000762703">
    <property type="component" value="Unassembled WGS sequence"/>
</dbReference>
<reference evidence="1" key="1">
    <citation type="submission" date="2019-04" db="EMBL/GenBank/DDBJ databases">
        <title>Evolution of Biomass-Degrading Anaerobic Consortia Revealed by Metagenomics.</title>
        <authorList>
            <person name="Peng X."/>
        </authorList>
    </citation>
    <scope>NUCLEOTIDE SEQUENCE</scope>
    <source>
        <strain evidence="1">SIG12</strain>
    </source>
</reference>
<comment type="caution">
    <text evidence="1">The sequence shown here is derived from an EMBL/GenBank/DDBJ whole genome shotgun (WGS) entry which is preliminary data.</text>
</comment>
<sequence length="113" mass="13123">MMLTKLGKKGKSENSSSRYAMDFMREFKADDFDAMSEVVENWLRDFPEDSNAHYAQGVFIGVLIKTRNIGRDDGIKEMDLIADKVQKFEPEDTVLERFYEQLFAKYYSDIAGK</sequence>
<accession>A0A8T3VDX2</accession>
<gene>
    <name evidence="1" type="ORF">E7Z73_01645</name>
</gene>
<dbReference type="EMBL" id="SUTE01000010">
    <property type="protein sequence ID" value="MBE6504436.1"/>
    <property type="molecule type" value="Genomic_DNA"/>
</dbReference>
<proteinExistence type="predicted"/>
<organism evidence="1 2">
    <name type="scientific">Methanobrevibacter millerae</name>
    <dbReference type="NCBI Taxonomy" id="230361"/>
    <lineage>
        <taxon>Archaea</taxon>
        <taxon>Methanobacteriati</taxon>
        <taxon>Methanobacteriota</taxon>
        <taxon>Methanomada group</taxon>
        <taxon>Methanobacteria</taxon>
        <taxon>Methanobacteriales</taxon>
        <taxon>Methanobacteriaceae</taxon>
        <taxon>Methanobrevibacter</taxon>
    </lineage>
</organism>
<dbReference type="RefSeq" id="WP_303736082.1">
    <property type="nucleotide sequence ID" value="NZ_SUTE01000010.1"/>
</dbReference>